<evidence type="ECO:0000259" key="17">
    <source>
        <dbReference type="Pfam" id="PF03443"/>
    </source>
</evidence>
<dbReference type="EC" id="1.14.99.56" evidence="15"/>
<feature type="signal peptide" evidence="16">
    <location>
        <begin position="1"/>
        <end position="18"/>
    </location>
</feature>
<name>A0A2N3NGW1_9PEZI</name>
<evidence type="ECO:0000256" key="14">
    <source>
        <dbReference type="ARBA" id="ARBA00045077"/>
    </source>
</evidence>
<comment type="subcellular location">
    <subcellularLocation>
        <location evidence="2">Secreted</location>
    </subcellularLocation>
</comment>
<keyword evidence="7" id="KW-0560">Oxidoreductase</keyword>
<comment type="catalytic activity">
    <reaction evidence="14">
        <text>[(1-&gt;4)-beta-D-glucosyl]n+m + reduced acceptor + O2 = 4-dehydro-beta-D-glucosyl-[(1-&gt;4)-beta-D-glucosyl]n-1 + [(1-&gt;4)-beta-D-glucosyl]m + acceptor + H2O.</text>
        <dbReference type="EC" id="1.14.99.56"/>
    </reaction>
</comment>
<dbReference type="GO" id="GO:0046872">
    <property type="term" value="F:metal ion binding"/>
    <property type="evidence" value="ECO:0007669"/>
    <property type="project" value="UniProtKB-KW"/>
</dbReference>
<keyword evidence="12" id="KW-0624">Polysaccharide degradation</keyword>
<evidence type="ECO:0000256" key="11">
    <source>
        <dbReference type="ARBA" id="ARBA00023277"/>
    </source>
</evidence>
<evidence type="ECO:0000256" key="4">
    <source>
        <dbReference type="ARBA" id="ARBA00022723"/>
    </source>
</evidence>
<evidence type="ECO:0000256" key="7">
    <source>
        <dbReference type="ARBA" id="ARBA00023002"/>
    </source>
</evidence>
<keyword evidence="3" id="KW-0964">Secreted</keyword>
<dbReference type="InParanoid" id="A0A2N3NGW1"/>
<accession>A0A2N3NGW1</accession>
<keyword evidence="8" id="KW-0186">Copper</keyword>
<evidence type="ECO:0000313" key="18">
    <source>
        <dbReference type="EMBL" id="PKS11699.1"/>
    </source>
</evidence>
<evidence type="ECO:0000256" key="13">
    <source>
        <dbReference type="ARBA" id="ARBA00044502"/>
    </source>
</evidence>
<evidence type="ECO:0000256" key="12">
    <source>
        <dbReference type="ARBA" id="ARBA00023326"/>
    </source>
</evidence>
<dbReference type="STRING" id="41688.A0A2N3NGW1"/>
<gene>
    <name evidence="18" type="ORF">jhhlp_001687</name>
</gene>
<dbReference type="GO" id="GO:0004497">
    <property type="term" value="F:monooxygenase activity"/>
    <property type="evidence" value="ECO:0007669"/>
    <property type="project" value="UniProtKB-KW"/>
</dbReference>
<comment type="similarity">
    <text evidence="13">Belongs to the polysaccharide monooxygenase AA9 family.</text>
</comment>
<evidence type="ECO:0000256" key="9">
    <source>
        <dbReference type="ARBA" id="ARBA00023033"/>
    </source>
</evidence>
<evidence type="ECO:0000256" key="6">
    <source>
        <dbReference type="ARBA" id="ARBA00023001"/>
    </source>
</evidence>
<organism evidence="18 19">
    <name type="scientific">Lomentospora prolificans</name>
    <dbReference type="NCBI Taxonomy" id="41688"/>
    <lineage>
        <taxon>Eukaryota</taxon>
        <taxon>Fungi</taxon>
        <taxon>Dikarya</taxon>
        <taxon>Ascomycota</taxon>
        <taxon>Pezizomycotina</taxon>
        <taxon>Sordariomycetes</taxon>
        <taxon>Hypocreomycetidae</taxon>
        <taxon>Microascales</taxon>
        <taxon>Microascaceae</taxon>
        <taxon>Lomentospora</taxon>
    </lineage>
</organism>
<evidence type="ECO:0000256" key="1">
    <source>
        <dbReference type="ARBA" id="ARBA00001973"/>
    </source>
</evidence>
<evidence type="ECO:0000256" key="10">
    <source>
        <dbReference type="ARBA" id="ARBA00023157"/>
    </source>
</evidence>
<evidence type="ECO:0000256" key="2">
    <source>
        <dbReference type="ARBA" id="ARBA00004613"/>
    </source>
</evidence>
<dbReference type="EMBL" id="NLAX01000005">
    <property type="protein sequence ID" value="PKS11699.1"/>
    <property type="molecule type" value="Genomic_DNA"/>
</dbReference>
<evidence type="ECO:0000313" key="19">
    <source>
        <dbReference type="Proteomes" id="UP000233524"/>
    </source>
</evidence>
<comment type="cofactor">
    <cofactor evidence="1">
        <name>Cu(2+)</name>
        <dbReference type="ChEBI" id="CHEBI:29036"/>
    </cofactor>
</comment>
<feature type="chain" id="PRO_5014904375" description="lytic cellulose monooxygenase (C4-dehydrogenating)" evidence="16">
    <location>
        <begin position="19"/>
        <end position="235"/>
    </location>
</feature>
<dbReference type="PANTHER" id="PTHR33353">
    <property type="entry name" value="PUTATIVE (AFU_ORTHOLOGUE AFUA_1G12560)-RELATED"/>
    <property type="match status" value="1"/>
</dbReference>
<keyword evidence="19" id="KW-1185">Reference proteome</keyword>
<dbReference type="Pfam" id="PF03443">
    <property type="entry name" value="AA9"/>
    <property type="match status" value="1"/>
</dbReference>
<dbReference type="VEuPathDB" id="FungiDB:jhhlp_001687"/>
<keyword evidence="10" id="KW-1015">Disulfide bond</keyword>
<comment type="caution">
    <text evidence="18">The sequence shown here is derived from an EMBL/GenBank/DDBJ whole genome shotgun (WGS) entry which is preliminary data.</text>
</comment>
<dbReference type="CDD" id="cd21175">
    <property type="entry name" value="LPMO_AA9"/>
    <property type="match status" value="1"/>
</dbReference>
<keyword evidence="11" id="KW-0119">Carbohydrate metabolism</keyword>
<protein>
    <recommendedName>
        <fullName evidence="15">lytic cellulose monooxygenase (C4-dehydrogenating)</fullName>
        <ecNumber evidence="15">1.14.99.56</ecNumber>
    </recommendedName>
</protein>
<feature type="domain" description="Auxiliary Activity family 9 catalytic" evidence="17">
    <location>
        <begin position="19"/>
        <end position="225"/>
    </location>
</feature>
<keyword evidence="9" id="KW-0503">Monooxygenase</keyword>
<dbReference type="InterPro" id="IPR005103">
    <property type="entry name" value="AA9_LPMO"/>
</dbReference>
<keyword evidence="5 16" id="KW-0732">Signal</keyword>
<keyword evidence="6" id="KW-0136">Cellulose degradation</keyword>
<proteinExistence type="inferred from homology"/>
<dbReference type="GO" id="GO:0030245">
    <property type="term" value="P:cellulose catabolic process"/>
    <property type="evidence" value="ECO:0007669"/>
    <property type="project" value="UniProtKB-KW"/>
</dbReference>
<dbReference type="OrthoDB" id="5271017at2759"/>
<dbReference type="GO" id="GO:0005576">
    <property type="term" value="C:extracellular region"/>
    <property type="evidence" value="ECO:0007669"/>
    <property type="project" value="UniProtKB-SubCell"/>
</dbReference>
<reference evidence="18 19" key="1">
    <citation type="journal article" date="2017" name="G3 (Bethesda)">
        <title>First Draft Genome Sequence of the Pathogenic Fungus Lomentospora prolificans (Formerly Scedosporium prolificans).</title>
        <authorList>
            <person name="Luo R."/>
            <person name="Zimin A."/>
            <person name="Workman R."/>
            <person name="Fan Y."/>
            <person name="Pertea G."/>
            <person name="Grossman N."/>
            <person name="Wear M.P."/>
            <person name="Jia B."/>
            <person name="Miller H."/>
            <person name="Casadevall A."/>
            <person name="Timp W."/>
            <person name="Zhang S.X."/>
            <person name="Salzberg S.L."/>
        </authorList>
    </citation>
    <scope>NUCLEOTIDE SEQUENCE [LARGE SCALE GENOMIC DNA]</scope>
    <source>
        <strain evidence="18 19">JHH-5317</strain>
    </source>
</reference>
<dbReference type="Proteomes" id="UP000233524">
    <property type="component" value="Unassembled WGS sequence"/>
</dbReference>
<dbReference type="AlphaFoldDB" id="A0A2N3NGW1"/>
<dbReference type="PANTHER" id="PTHR33353:SF10">
    <property type="entry name" value="ENDO-BETA-1,4-GLUCANASE D"/>
    <property type="match status" value="1"/>
</dbReference>
<evidence type="ECO:0000256" key="8">
    <source>
        <dbReference type="ARBA" id="ARBA00023008"/>
    </source>
</evidence>
<evidence type="ECO:0000256" key="5">
    <source>
        <dbReference type="ARBA" id="ARBA00022729"/>
    </source>
</evidence>
<dbReference type="Gene3D" id="2.70.50.70">
    <property type="match status" value="1"/>
</dbReference>
<evidence type="ECO:0000256" key="15">
    <source>
        <dbReference type="ARBA" id="ARBA00047174"/>
    </source>
</evidence>
<evidence type="ECO:0000256" key="16">
    <source>
        <dbReference type="SAM" id="SignalP"/>
    </source>
</evidence>
<dbReference type="InterPro" id="IPR049892">
    <property type="entry name" value="AA9"/>
</dbReference>
<evidence type="ECO:0000256" key="3">
    <source>
        <dbReference type="ARBA" id="ARBA00022525"/>
    </source>
</evidence>
<sequence length="235" mass="24927">MKLLPLLSVLSATAAVQAHYVFDKLIVNGVTTNQWQYVRTTDNRYSNGPITDVKSPTIRCYTSDTTVGSRTGVIEVAAGSTVGFTSSPAIFHPGPLSFYMAKAPTGTSAANFQGDGNVWFKIAEVGPTVTSSSLVWPSDGKSTLSVTIPKCIPNGDYLLRIEHIALHSASAEGGAQFYLSCAQIRVTGGGNTLPQAGSMTSFPGAYTSTDPGVKLNIYWPVPQNYRVPGPSPWSC</sequence>
<keyword evidence="4" id="KW-0479">Metal-binding</keyword>